<keyword evidence="3" id="KW-1185">Reference proteome</keyword>
<reference evidence="2 3" key="1">
    <citation type="submission" date="2018-11" db="EMBL/GenBank/DDBJ databases">
        <authorList>
            <person name="Zhou Z."/>
            <person name="Wang G."/>
        </authorList>
    </citation>
    <scope>NUCLEOTIDE SEQUENCE [LARGE SCALE GENOMIC DNA]</scope>
    <source>
        <strain evidence="2 3">KCTC42998</strain>
    </source>
</reference>
<dbReference type="InterPro" id="IPR012296">
    <property type="entry name" value="Nuclease_put_TT1808"/>
</dbReference>
<dbReference type="InterPro" id="IPR008538">
    <property type="entry name" value="Uma2"/>
</dbReference>
<dbReference type="SUPFAM" id="SSF52980">
    <property type="entry name" value="Restriction endonuclease-like"/>
    <property type="match status" value="1"/>
</dbReference>
<protein>
    <submittedName>
        <fullName evidence="2">Uma2 family endonuclease</fullName>
    </submittedName>
</protein>
<name>A0A3P1CQD0_9BACT</name>
<feature type="domain" description="Putative restriction endonuclease" evidence="1">
    <location>
        <begin position="47"/>
        <end position="134"/>
    </location>
</feature>
<gene>
    <name evidence="2" type="ORF">EHT87_13500</name>
</gene>
<dbReference type="GO" id="GO:0004519">
    <property type="term" value="F:endonuclease activity"/>
    <property type="evidence" value="ECO:0007669"/>
    <property type="project" value="UniProtKB-KW"/>
</dbReference>
<comment type="caution">
    <text evidence="2">The sequence shown here is derived from an EMBL/GenBank/DDBJ whole genome shotgun (WGS) entry which is preliminary data.</text>
</comment>
<dbReference type="EMBL" id="RQJP01000002">
    <property type="protein sequence ID" value="RRB15532.1"/>
    <property type="molecule type" value="Genomic_DNA"/>
</dbReference>
<organism evidence="2 3">
    <name type="scientific">Larkinella knui</name>
    <dbReference type="NCBI Taxonomy" id="2025310"/>
    <lineage>
        <taxon>Bacteria</taxon>
        <taxon>Pseudomonadati</taxon>
        <taxon>Bacteroidota</taxon>
        <taxon>Cytophagia</taxon>
        <taxon>Cytophagales</taxon>
        <taxon>Spirosomataceae</taxon>
        <taxon>Larkinella</taxon>
    </lineage>
</organism>
<dbReference type="Proteomes" id="UP000274271">
    <property type="component" value="Unassembled WGS sequence"/>
</dbReference>
<dbReference type="Pfam" id="PF05685">
    <property type="entry name" value="Uma2"/>
    <property type="match status" value="1"/>
</dbReference>
<dbReference type="Gene3D" id="3.90.1570.10">
    <property type="entry name" value="tt1808, chain A"/>
    <property type="match status" value="1"/>
</dbReference>
<evidence type="ECO:0000313" key="2">
    <source>
        <dbReference type="EMBL" id="RRB15532.1"/>
    </source>
</evidence>
<evidence type="ECO:0000313" key="3">
    <source>
        <dbReference type="Proteomes" id="UP000274271"/>
    </source>
</evidence>
<sequence>MWESRKIKRFFPDYLVNLLKNRRVMEAVSTQPEQLRPDYETERGKAMPSKNHALIQSRLLVALSIRYGNQYDFLSEVSLAMAEKWIVPDIAIYPQLTFDSLHDETRMAQMPLGVIEIMSSQTQEELVEKSNLFLRLVFNPIGWSIPCLRLFTSFIIQKRTGILLAER</sequence>
<accession>A0A3P1CQD0</accession>
<evidence type="ECO:0000259" key="1">
    <source>
        <dbReference type="Pfam" id="PF05685"/>
    </source>
</evidence>
<dbReference type="AlphaFoldDB" id="A0A3P1CQD0"/>
<proteinExistence type="predicted"/>
<keyword evidence="2" id="KW-0540">Nuclease</keyword>
<dbReference type="OrthoDB" id="952185at2"/>
<keyword evidence="2" id="KW-0378">Hydrolase</keyword>
<keyword evidence="2" id="KW-0255">Endonuclease</keyword>
<dbReference type="InterPro" id="IPR011335">
    <property type="entry name" value="Restrct_endonuc-II-like"/>
</dbReference>